<dbReference type="Proteomes" id="UP001152797">
    <property type="component" value="Unassembled WGS sequence"/>
</dbReference>
<reference evidence="3" key="1">
    <citation type="submission" date="2022-10" db="EMBL/GenBank/DDBJ databases">
        <authorList>
            <person name="Chen Y."/>
            <person name="Dougan E. K."/>
            <person name="Chan C."/>
            <person name="Rhodes N."/>
            <person name="Thang M."/>
        </authorList>
    </citation>
    <scope>NUCLEOTIDE SEQUENCE</scope>
</reference>
<feature type="region of interest" description="Disordered" evidence="2">
    <location>
        <begin position="161"/>
        <end position="186"/>
    </location>
</feature>
<sequence>MVSETIQEESSEAWRQALLSKIAGEDELTGEELERHDQFLKAKEEALAALSSQQETSTKKVAGHRRSQQVRFEGKAFDEETARKLDVIAGRAVKDGTRREMERSKQATQEIAAARAEAESALQAATKLPNQKATVAPSWISDEEYKELGYPQLDPKFRDKEWQKKQLQLDSTDPRHNPNLNRDQNDPEFWYHAARKPFNKALLRTEQHWNSRREVWLKQFEQVKDMNQKRELLAELLEDCSTEVKRLVAPILHFNITMKVLTGFVEKGAKMQKSFEEVISAEESLGVLQGIRNRVDEFGSQAAEDMLVEYDARARSLAEERQAQQGEEKRVADVHTLAQIMNWGQKCKKDGLVEWEQGNWAEAYVSWRQADDTLRPFKAADKENGQLLSELHGAVAKNLSQACMKLGYWQEAVKAAETAAQLCPEDHKAWFRLACALEGLGRLDEAEECLHKIDECSVGRPDRTRIAKDTQAKREKLQALRDREQASLKKTVEKALARNVFSEEREDHQIHPALAKNTSTREPLEDSTQNSVQKHLTREGAKDLLLELRDAYRDTTFQMQIFKLARDVHGQKDLFLANLSKLALPLQKPILEQFGFEPSEKGVKEMKQALQEHLHAATIDEDIRRAADETTMAFYGVMYDKLTRDDAVDSPPSLEVRLGRDPREQSE</sequence>
<keyword evidence="1" id="KW-0175">Coiled coil</keyword>
<dbReference type="OrthoDB" id="5978656at2759"/>
<dbReference type="InterPro" id="IPR011990">
    <property type="entry name" value="TPR-like_helical_dom_sf"/>
</dbReference>
<gene>
    <name evidence="3" type="ORF">C1SCF055_LOCUS2618</name>
</gene>
<feature type="compositionally biased region" description="Basic and acidic residues" evidence="2">
    <location>
        <begin position="657"/>
        <end position="667"/>
    </location>
</feature>
<keyword evidence="6" id="KW-1185">Reference proteome</keyword>
<dbReference type="EMBL" id="CAMXCT020000121">
    <property type="protein sequence ID" value="CAL1127571.1"/>
    <property type="molecule type" value="Genomic_DNA"/>
</dbReference>
<evidence type="ECO:0000313" key="3">
    <source>
        <dbReference type="EMBL" id="CAI3974196.1"/>
    </source>
</evidence>
<reference evidence="4" key="2">
    <citation type="submission" date="2024-04" db="EMBL/GenBank/DDBJ databases">
        <authorList>
            <person name="Chen Y."/>
            <person name="Shah S."/>
            <person name="Dougan E. K."/>
            <person name="Thang M."/>
            <person name="Chan C."/>
        </authorList>
    </citation>
    <scope>NUCLEOTIDE SEQUENCE [LARGE SCALE GENOMIC DNA]</scope>
</reference>
<feature type="region of interest" description="Disordered" evidence="2">
    <location>
        <begin position="645"/>
        <end position="667"/>
    </location>
</feature>
<evidence type="ECO:0000256" key="1">
    <source>
        <dbReference type="SAM" id="Coils"/>
    </source>
</evidence>
<dbReference type="SUPFAM" id="SSF48452">
    <property type="entry name" value="TPR-like"/>
    <property type="match status" value="1"/>
</dbReference>
<dbReference type="EMBL" id="CAMXCT010000121">
    <property type="protein sequence ID" value="CAI3974196.1"/>
    <property type="molecule type" value="Genomic_DNA"/>
</dbReference>
<proteinExistence type="predicted"/>
<dbReference type="EMBL" id="CAMXCT020000121">
    <property type="protein sequence ID" value="CAL1127570.1"/>
    <property type="molecule type" value="Genomic_DNA"/>
</dbReference>
<dbReference type="EMBL" id="CAMXCT030000121">
    <property type="protein sequence ID" value="CAL4761508.1"/>
    <property type="molecule type" value="Genomic_DNA"/>
</dbReference>
<dbReference type="InterPro" id="IPR050754">
    <property type="entry name" value="FKBP4/5/8-like"/>
</dbReference>
<protein>
    <submittedName>
        <fullName evidence="5">Protein C10</fullName>
    </submittedName>
</protein>
<accession>A0A9P1FFK0</accession>
<dbReference type="EMBL" id="CAMXCT010000121">
    <property type="protein sequence ID" value="CAI3974195.1"/>
    <property type="molecule type" value="Genomic_DNA"/>
</dbReference>
<evidence type="ECO:0000313" key="6">
    <source>
        <dbReference type="Proteomes" id="UP001152797"/>
    </source>
</evidence>
<evidence type="ECO:0000313" key="4">
    <source>
        <dbReference type="EMBL" id="CAL1127570.1"/>
    </source>
</evidence>
<dbReference type="Gene3D" id="1.25.40.10">
    <property type="entry name" value="Tetratricopeptide repeat domain"/>
    <property type="match status" value="1"/>
</dbReference>
<dbReference type="EMBL" id="CAMXCT030000121">
    <property type="protein sequence ID" value="CAL4761507.1"/>
    <property type="molecule type" value="Genomic_DNA"/>
</dbReference>
<feature type="coiled-coil region" evidence="1">
    <location>
        <begin position="467"/>
        <end position="494"/>
    </location>
</feature>
<dbReference type="AlphaFoldDB" id="A0A9P1FFK0"/>
<name>A0A9P1FFK0_9DINO</name>
<organism evidence="3">
    <name type="scientific">Cladocopium goreaui</name>
    <dbReference type="NCBI Taxonomy" id="2562237"/>
    <lineage>
        <taxon>Eukaryota</taxon>
        <taxon>Sar</taxon>
        <taxon>Alveolata</taxon>
        <taxon>Dinophyceae</taxon>
        <taxon>Suessiales</taxon>
        <taxon>Symbiodiniaceae</taxon>
        <taxon>Cladocopium</taxon>
    </lineage>
</organism>
<comment type="caution">
    <text evidence="3">The sequence shown here is derived from an EMBL/GenBank/DDBJ whole genome shotgun (WGS) entry which is preliminary data.</text>
</comment>
<evidence type="ECO:0000313" key="5">
    <source>
        <dbReference type="EMBL" id="CAL4761507.1"/>
    </source>
</evidence>
<dbReference type="PANTHER" id="PTHR46512">
    <property type="entry name" value="PEPTIDYLPROLYL ISOMERASE"/>
    <property type="match status" value="1"/>
</dbReference>
<evidence type="ECO:0000256" key="2">
    <source>
        <dbReference type="SAM" id="MobiDB-lite"/>
    </source>
</evidence>